<evidence type="ECO:0000256" key="1">
    <source>
        <dbReference type="SAM" id="SignalP"/>
    </source>
</evidence>
<dbReference type="Pfam" id="PF13568">
    <property type="entry name" value="OMP_b-brl_2"/>
    <property type="match status" value="1"/>
</dbReference>
<keyword evidence="1" id="KW-0732">Signal</keyword>
<dbReference type="EMBL" id="JAMXIB010000011">
    <property type="protein sequence ID" value="MCO5725619.1"/>
    <property type="molecule type" value="Genomic_DNA"/>
</dbReference>
<sequence>MKHRLLLLFFFGTLAVLAQDTDAPSGNTFYREDQFYLGLSYNLILDLPDGVSQSNLPYGLLAGFIRDFPLNPEGTVALGIGLGYGVNSYYTNLRAVEEGDDIRYEVLTAGSEYRRNKFETHIIELPLEFRWRNSTPVDYKFWRVYGGFKLGYVVGSRSKFVTRDFVDSFYNTDTRNFRYGIQLSVGYNTFNLHFYYGLNDLFEEGVTGPDNTPLGMRPLHLGLIFYIL</sequence>
<reference evidence="3 4" key="1">
    <citation type="submission" date="2022-06" db="EMBL/GenBank/DDBJ databases">
        <authorList>
            <person name="Xuan X."/>
        </authorList>
    </citation>
    <scope>NUCLEOTIDE SEQUENCE [LARGE SCALE GENOMIC DNA]</scope>
    <source>
        <strain evidence="3 4">2V75</strain>
    </source>
</reference>
<keyword evidence="4" id="KW-1185">Reference proteome</keyword>
<feature type="signal peptide" evidence="1">
    <location>
        <begin position="1"/>
        <end position="18"/>
    </location>
</feature>
<comment type="caution">
    <text evidence="3">The sequence shown here is derived from an EMBL/GenBank/DDBJ whole genome shotgun (WGS) entry which is preliminary data.</text>
</comment>
<evidence type="ECO:0000259" key="2">
    <source>
        <dbReference type="Pfam" id="PF13568"/>
    </source>
</evidence>
<evidence type="ECO:0000313" key="4">
    <source>
        <dbReference type="Proteomes" id="UP001206312"/>
    </source>
</evidence>
<feature type="domain" description="Outer membrane protein beta-barrel" evidence="2">
    <location>
        <begin position="29"/>
        <end position="203"/>
    </location>
</feature>
<feature type="chain" id="PRO_5046152925" evidence="1">
    <location>
        <begin position="19"/>
        <end position="228"/>
    </location>
</feature>
<organism evidence="3 4">
    <name type="scientific">Robiginitalea marina</name>
    <dbReference type="NCBI Taxonomy" id="2954105"/>
    <lineage>
        <taxon>Bacteria</taxon>
        <taxon>Pseudomonadati</taxon>
        <taxon>Bacteroidota</taxon>
        <taxon>Flavobacteriia</taxon>
        <taxon>Flavobacteriales</taxon>
        <taxon>Flavobacteriaceae</taxon>
        <taxon>Robiginitalea</taxon>
    </lineage>
</organism>
<evidence type="ECO:0000313" key="3">
    <source>
        <dbReference type="EMBL" id="MCO5725619.1"/>
    </source>
</evidence>
<protein>
    <submittedName>
        <fullName evidence="3">PorT family protein</fullName>
    </submittedName>
</protein>
<dbReference type="RefSeq" id="WP_252741991.1">
    <property type="nucleotide sequence ID" value="NZ_JAMXIB010000011.1"/>
</dbReference>
<proteinExistence type="predicted"/>
<dbReference type="Proteomes" id="UP001206312">
    <property type="component" value="Unassembled WGS sequence"/>
</dbReference>
<accession>A0ABT1B0C0</accession>
<gene>
    <name evidence="3" type="ORF">NG653_12190</name>
</gene>
<name>A0ABT1B0C0_9FLAO</name>
<dbReference type="InterPro" id="IPR025665">
    <property type="entry name" value="Beta-barrel_OMP_2"/>
</dbReference>